<keyword evidence="2" id="KW-1185">Reference proteome</keyword>
<dbReference type="Proteomes" id="UP001333110">
    <property type="component" value="Unassembled WGS sequence"/>
</dbReference>
<sequence length="158" mass="17786">MDQIPLEAISKHMKGKMVTGSSQHRFTKGKTCLTNLIAFYHKITILVDKGRALDVVYLDFSKHFNAASHNILMDKLMKYGIDIKLGGKVDTPDGCAAIQRDLNRQEMGQSILAAIRKNTASKLREFILPLCLALVRPPLECCVHCWVLQYKKDTAILE</sequence>
<organism evidence="1 2">
    <name type="scientific">Mycteria americana</name>
    <name type="common">Wood stork</name>
    <dbReference type="NCBI Taxonomy" id="33587"/>
    <lineage>
        <taxon>Eukaryota</taxon>
        <taxon>Metazoa</taxon>
        <taxon>Chordata</taxon>
        <taxon>Craniata</taxon>
        <taxon>Vertebrata</taxon>
        <taxon>Euteleostomi</taxon>
        <taxon>Archelosauria</taxon>
        <taxon>Archosauria</taxon>
        <taxon>Dinosauria</taxon>
        <taxon>Saurischia</taxon>
        <taxon>Theropoda</taxon>
        <taxon>Coelurosauria</taxon>
        <taxon>Aves</taxon>
        <taxon>Neognathae</taxon>
        <taxon>Neoaves</taxon>
        <taxon>Aequornithes</taxon>
        <taxon>Ciconiiformes</taxon>
        <taxon>Ciconiidae</taxon>
        <taxon>Mycteria</taxon>
    </lineage>
</organism>
<name>A0AAN7NXL4_MYCAM</name>
<accession>A0AAN7NXL4</accession>
<dbReference type="AlphaFoldDB" id="A0AAN7NXL4"/>
<reference evidence="1 2" key="1">
    <citation type="journal article" date="2023" name="J. Hered.">
        <title>Chromosome-level genome of the wood stork (Mycteria americana) provides insight into avian chromosome evolution.</title>
        <authorList>
            <person name="Flamio R. Jr."/>
            <person name="Ramstad K.M."/>
        </authorList>
    </citation>
    <scope>NUCLEOTIDE SEQUENCE [LARGE SCALE GENOMIC DNA]</scope>
    <source>
        <strain evidence="1">JAX WOST 10</strain>
    </source>
</reference>
<comment type="caution">
    <text evidence="1">The sequence shown here is derived from an EMBL/GenBank/DDBJ whole genome shotgun (WGS) entry which is preliminary data.</text>
</comment>
<protein>
    <recommendedName>
        <fullName evidence="3">Rna-directed dna polymerase from mobile element jockey-like</fullName>
    </recommendedName>
</protein>
<evidence type="ECO:0000313" key="2">
    <source>
        <dbReference type="Proteomes" id="UP001333110"/>
    </source>
</evidence>
<proteinExistence type="predicted"/>
<evidence type="ECO:0000313" key="1">
    <source>
        <dbReference type="EMBL" id="KAK4832556.1"/>
    </source>
</evidence>
<gene>
    <name evidence="1" type="ORF">QYF61_024056</name>
</gene>
<evidence type="ECO:0008006" key="3">
    <source>
        <dbReference type="Google" id="ProtNLM"/>
    </source>
</evidence>
<dbReference type="EMBL" id="JAUNZN010000001">
    <property type="protein sequence ID" value="KAK4832556.1"/>
    <property type="molecule type" value="Genomic_DNA"/>
</dbReference>
<dbReference type="PANTHER" id="PTHR33332">
    <property type="entry name" value="REVERSE TRANSCRIPTASE DOMAIN-CONTAINING PROTEIN"/>
    <property type="match status" value="1"/>
</dbReference>